<dbReference type="InterPro" id="IPR010357">
    <property type="entry name" value="TXNDC17_dom"/>
</dbReference>
<evidence type="ECO:0000313" key="4">
    <source>
        <dbReference type="Proteomes" id="UP000815325"/>
    </source>
</evidence>
<dbReference type="InterPro" id="IPR045108">
    <property type="entry name" value="TXNDC17-like"/>
</dbReference>
<reference evidence="3" key="1">
    <citation type="submission" date="2017-08" db="EMBL/GenBank/DDBJ databases">
        <authorList>
            <person name="Polle J.E."/>
            <person name="Barry K."/>
            <person name="Cushman J."/>
            <person name="Schmutz J."/>
            <person name="Tran D."/>
            <person name="Hathwaick L.T."/>
            <person name="Yim W.C."/>
            <person name="Jenkins J."/>
            <person name="Mckie-Krisberg Z.M."/>
            <person name="Prochnik S."/>
            <person name="Lindquist E."/>
            <person name="Dockter R.B."/>
            <person name="Adam C."/>
            <person name="Molina H."/>
            <person name="Bunkerborg J."/>
            <person name="Jin E."/>
            <person name="Buchheim M."/>
            <person name="Magnuson J."/>
        </authorList>
    </citation>
    <scope>NUCLEOTIDE SEQUENCE</scope>
    <source>
        <strain evidence="3">CCAP 19/18</strain>
    </source>
</reference>
<proteinExistence type="inferred from homology"/>
<comment type="similarity">
    <text evidence="1">Belongs to the thioredoxin family.</text>
</comment>
<sequence>MYSSDYDLQTGETWCPDCKRAVPGVLSALKENGVGSLLLVRVGSRAEWKSPDHPFKTDPSLKISGVPTLVRLRPGGSEAARLGPELESSATAEEAKQLAASFITKAD</sequence>
<dbReference type="SUPFAM" id="SSF52833">
    <property type="entry name" value="Thioredoxin-like"/>
    <property type="match status" value="1"/>
</dbReference>
<evidence type="ECO:0000256" key="1">
    <source>
        <dbReference type="ARBA" id="ARBA00008987"/>
    </source>
</evidence>
<comment type="caution">
    <text evidence="3">The sequence shown here is derived from an EMBL/GenBank/DDBJ whole genome shotgun (WGS) entry which is preliminary data.</text>
</comment>
<evidence type="ECO:0000313" key="3">
    <source>
        <dbReference type="EMBL" id="KAF5832472.1"/>
    </source>
</evidence>
<name>A0ABQ7GCY5_DUNSA</name>
<dbReference type="InterPro" id="IPR036249">
    <property type="entry name" value="Thioredoxin-like_sf"/>
</dbReference>
<organism evidence="3 4">
    <name type="scientific">Dunaliella salina</name>
    <name type="common">Green alga</name>
    <name type="synonym">Protococcus salinus</name>
    <dbReference type="NCBI Taxonomy" id="3046"/>
    <lineage>
        <taxon>Eukaryota</taxon>
        <taxon>Viridiplantae</taxon>
        <taxon>Chlorophyta</taxon>
        <taxon>core chlorophytes</taxon>
        <taxon>Chlorophyceae</taxon>
        <taxon>CS clade</taxon>
        <taxon>Chlamydomonadales</taxon>
        <taxon>Dunaliellaceae</taxon>
        <taxon>Dunaliella</taxon>
    </lineage>
</organism>
<evidence type="ECO:0000259" key="2">
    <source>
        <dbReference type="Pfam" id="PF06110"/>
    </source>
</evidence>
<dbReference type="Gene3D" id="3.40.30.10">
    <property type="entry name" value="Glutaredoxin"/>
    <property type="match status" value="1"/>
</dbReference>
<dbReference type="PANTHER" id="PTHR12452:SF0">
    <property type="entry name" value="THIOREDOXIN DOMAIN-CONTAINING PROTEIN 17"/>
    <property type="match status" value="1"/>
</dbReference>
<feature type="domain" description="Thioredoxin" evidence="2">
    <location>
        <begin position="2"/>
        <end position="72"/>
    </location>
</feature>
<accession>A0ABQ7GCY5</accession>
<dbReference type="EMBL" id="MU069870">
    <property type="protein sequence ID" value="KAF5832472.1"/>
    <property type="molecule type" value="Genomic_DNA"/>
</dbReference>
<dbReference type="Pfam" id="PF06110">
    <property type="entry name" value="TXD17-like_Trx"/>
    <property type="match status" value="1"/>
</dbReference>
<protein>
    <recommendedName>
        <fullName evidence="2">Thioredoxin domain-containing protein</fullName>
    </recommendedName>
</protein>
<gene>
    <name evidence="3" type="ORF">DUNSADRAFT_11609</name>
</gene>
<dbReference type="PANTHER" id="PTHR12452">
    <property type="entry name" value="42-9-9 PROTEIN-RELATED"/>
    <property type="match status" value="1"/>
</dbReference>
<keyword evidence="4" id="KW-1185">Reference proteome</keyword>
<dbReference type="Proteomes" id="UP000815325">
    <property type="component" value="Unassembled WGS sequence"/>
</dbReference>